<gene>
    <name evidence="2" type="ORF">Xedl_02360</name>
</gene>
<dbReference type="AlphaFoldDB" id="A0A1Q5TQF7"/>
<accession>A0A1Q5TQF7</accession>
<sequence length="92" mass="10395">MGTLNITSNNEIDITEISSFSWGEISNTFYINLSTKQDKGSYQKVGLLFQNKELRVAVNNESYNLGKAQLGYHEGDGPLITNFRIKTLRYKG</sequence>
<evidence type="ECO:0000313" key="2">
    <source>
        <dbReference type="EMBL" id="OKP02452.1"/>
    </source>
</evidence>
<dbReference type="Proteomes" id="UP000186268">
    <property type="component" value="Unassembled WGS sequence"/>
</dbReference>
<comment type="caution">
    <text evidence="2">The sequence shown here is derived from an EMBL/GenBank/DDBJ whole genome shotgun (WGS) entry which is preliminary data.</text>
</comment>
<proteinExistence type="predicted"/>
<evidence type="ECO:0000259" key="1">
    <source>
        <dbReference type="Pfam" id="PF25136"/>
    </source>
</evidence>
<keyword evidence="3" id="KW-1185">Reference proteome</keyword>
<protein>
    <recommendedName>
        <fullName evidence="1">DUF7823 domain-containing protein</fullName>
    </recommendedName>
</protein>
<dbReference type="Pfam" id="PF25136">
    <property type="entry name" value="DUF7823"/>
    <property type="match status" value="1"/>
</dbReference>
<dbReference type="InterPro" id="IPR056725">
    <property type="entry name" value="DUF7823"/>
</dbReference>
<evidence type="ECO:0000313" key="3">
    <source>
        <dbReference type="Proteomes" id="UP000186268"/>
    </source>
</evidence>
<dbReference type="EMBL" id="MKGQ01000015">
    <property type="protein sequence ID" value="OKP02452.1"/>
    <property type="molecule type" value="Genomic_DNA"/>
</dbReference>
<organism evidence="2 3">
    <name type="scientific">Xenorhabdus eapokensis</name>
    <dbReference type="NCBI Taxonomy" id="1873482"/>
    <lineage>
        <taxon>Bacteria</taxon>
        <taxon>Pseudomonadati</taxon>
        <taxon>Pseudomonadota</taxon>
        <taxon>Gammaproteobacteria</taxon>
        <taxon>Enterobacterales</taxon>
        <taxon>Morganellaceae</taxon>
        <taxon>Xenorhabdus</taxon>
    </lineage>
</organism>
<reference evidence="2 3" key="1">
    <citation type="submission" date="2016-09" db="EMBL/GenBank/DDBJ databases">
        <title>Xenorhabdus thuongxuanensis sp. nov. and Xenorhabdus eapokensis sp. nov., isolated from Steinernema species.</title>
        <authorList>
            <person name="Kaempfer P."/>
            <person name="Tobias N.J."/>
            <person name="Phan Ke L."/>
            <person name="Bode H.B."/>
            <person name="Glaeser S.P."/>
        </authorList>
    </citation>
    <scope>NUCLEOTIDE SEQUENCE [LARGE SCALE GENOMIC DNA]</scope>
    <source>
        <strain evidence="2 3">DL20</strain>
    </source>
</reference>
<feature type="domain" description="DUF7823" evidence="1">
    <location>
        <begin position="2"/>
        <end position="68"/>
    </location>
</feature>
<name>A0A1Q5TQF7_9GAMM</name>